<keyword evidence="2" id="KW-0964">Secreted</keyword>
<dbReference type="SMART" id="SM00136">
    <property type="entry name" value="LamNT"/>
    <property type="match status" value="1"/>
</dbReference>
<keyword evidence="3" id="KW-0272">Extracellular matrix</keyword>
<comment type="subcellular location">
    <subcellularLocation>
        <location evidence="1">Secreted</location>
        <location evidence="1">Extracellular space</location>
        <location evidence="1">Extracellular matrix</location>
        <location evidence="1">Basement membrane</location>
    </subcellularLocation>
</comment>
<sequence length="523" mass="58024">MGALLMGVLLMGVLLMAVLLMEVNGLFPVVFNLASRARISANATCGETGAEVFCKLVEHVRIFPAENRQCDICDARSSNPKQRHQITNAIDGSQKWWQSPTLTNGARYNYVTITLDLGQIYQIAYIIVKAANAPRPGNWILERSIDGVNYMPWQYFAMSDKECEDAYRMHATVGVPTFLRDDEVICTSRYSALNPLEDGEIFVSLVNGRPGVFQPSKVLMDFTSARYVRLRFQKIRTLHADLMSFTSIDPKEVDASVTRRYYYSVKDISIGGQCICYGHASYCGRHDTLPDRLQCQCLHNTMGDNCEKCLPLFNQKPWQVGGIQNIGCEECNCHDKSNECVYNATVDALGLSLNKLAMYDGGGVCLNCREYTTGINCERCLPGYYRPTGMTPSMRFPCRPCSCQETQTSTSDCVSDDSRVTEGLNPGDCICKKGFTGPQCTLCAPGFYGYPNCQPCHCHAAGSVDSSVCDRACICKKNVEGSRCDRCRRGFFNLDSTNPDGCTQCFCFGVTPECESVGWGLDK</sequence>
<reference evidence="16" key="1">
    <citation type="submission" date="2021-04" db="EMBL/GenBank/DDBJ databases">
        <authorList>
            <consortium name="Molecular Ecology Group"/>
        </authorList>
    </citation>
    <scope>NUCLEOTIDE SEQUENCE</scope>
</reference>
<gene>
    <name evidence="16" type="ORF">CUNI_LOCUS5445</name>
</gene>
<evidence type="ECO:0000256" key="11">
    <source>
        <dbReference type="ARBA" id="ARBA00023292"/>
    </source>
</evidence>
<dbReference type="PROSITE" id="PS01248">
    <property type="entry name" value="EGF_LAM_1"/>
    <property type="match status" value="1"/>
</dbReference>
<evidence type="ECO:0000256" key="13">
    <source>
        <dbReference type="SAM" id="SignalP"/>
    </source>
</evidence>
<dbReference type="SUPFAM" id="SSF57196">
    <property type="entry name" value="EGF/Laminin"/>
    <property type="match status" value="4"/>
</dbReference>
<comment type="caution">
    <text evidence="16">The sequence shown here is derived from an EMBL/GenBank/DDBJ whole genome shotgun (WGS) entry which is preliminary data.</text>
</comment>
<dbReference type="OrthoDB" id="10011303at2759"/>
<dbReference type="PANTHER" id="PTHR10574:SF436">
    <property type="entry name" value="LAMININ SUBUNIT ALPHA-2"/>
    <property type="match status" value="1"/>
</dbReference>
<dbReference type="FunFam" id="2.60.120.260:FF:000017">
    <property type="entry name" value="Laminin subunit alpha 2"/>
    <property type="match status" value="1"/>
</dbReference>
<comment type="caution">
    <text evidence="12">Lacks conserved residue(s) required for the propagation of feature annotation.</text>
</comment>
<keyword evidence="7" id="KW-0130">Cell adhesion</keyword>
<keyword evidence="17" id="KW-1185">Reference proteome</keyword>
<keyword evidence="10" id="KW-0325">Glycoprotein</keyword>
<dbReference type="PROSITE" id="PS50027">
    <property type="entry name" value="EGF_LAM_2"/>
    <property type="match status" value="2"/>
</dbReference>
<evidence type="ECO:0000256" key="5">
    <source>
        <dbReference type="ARBA" id="ARBA00022737"/>
    </source>
</evidence>
<evidence type="ECO:0000313" key="17">
    <source>
        <dbReference type="Proteomes" id="UP000678393"/>
    </source>
</evidence>
<keyword evidence="4 13" id="KW-0732">Signal</keyword>
<feature type="disulfide bond" evidence="12">
    <location>
        <begin position="401"/>
        <end position="413"/>
    </location>
</feature>
<evidence type="ECO:0000256" key="12">
    <source>
        <dbReference type="PROSITE-ProRule" id="PRU00460"/>
    </source>
</evidence>
<evidence type="ECO:0000256" key="3">
    <source>
        <dbReference type="ARBA" id="ARBA00022530"/>
    </source>
</evidence>
<feature type="signal peptide" evidence="13">
    <location>
        <begin position="1"/>
        <end position="25"/>
    </location>
</feature>
<dbReference type="GO" id="GO:0007411">
    <property type="term" value="P:axon guidance"/>
    <property type="evidence" value="ECO:0007669"/>
    <property type="project" value="TreeGrafter"/>
</dbReference>
<feature type="disulfide bond" evidence="12">
    <location>
        <begin position="475"/>
        <end position="484"/>
    </location>
</feature>
<keyword evidence="8" id="KW-0175">Coiled coil</keyword>
<feature type="chain" id="PRO_5035871210" evidence="13">
    <location>
        <begin position="26"/>
        <end position="523"/>
    </location>
</feature>
<dbReference type="AlphaFoldDB" id="A0A8S3YRJ7"/>
<evidence type="ECO:0000256" key="4">
    <source>
        <dbReference type="ARBA" id="ARBA00022729"/>
    </source>
</evidence>
<dbReference type="GO" id="GO:0005201">
    <property type="term" value="F:extracellular matrix structural constituent"/>
    <property type="evidence" value="ECO:0007669"/>
    <property type="project" value="TreeGrafter"/>
</dbReference>
<dbReference type="Pfam" id="PF24973">
    <property type="entry name" value="EGF_LMN_ATRN"/>
    <property type="match status" value="1"/>
</dbReference>
<evidence type="ECO:0000256" key="9">
    <source>
        <dbReference type="ARBA" id="ARBA00023157"/>
    </source>
</evidence>
<dbReference type="Proteomes" id="UP000678393">
    <property type="component" value="Unassembled WGS sequence"/>
</dbReference>
<feature type="domain" description="Laminin EGF-like" evidence="14">
    <location>
        <begin position="401"/>
        <end position="455"/>
    </location>
</feature>
<dbReference type="InterPro" id="IPR002049">
    <property type="entry name" value="LE_dom"/>
</dbReference>
<dbReference type="GO" id="GO:0009888">
    <property type="term" value="P:tissue development"/>
    <property type="evidence" value="ECO:0007669"/>
    <property type="project" value="TreeGrafter"/>
</dbReference>
<dbReference type="GO" id="GO:0005604">
    <property type="term" value="C:basement membrane"/>
    <property type="evidence" value="ECO:0007669"/>
    <property type="project" value="UniProtKB-SubCell"/>
</dbReference>
<evidence type="ECO:0000256" key="8">
    <source>
        <dbReference type="ARBA" id="ARBA00023054"/>
    </source>
</evidence>
<protein>
    <submittedName>
        <fullName evidence="16">Uncharacterized protein</fullName>
    </submittedName>
</protein>
<dbReference type="GO" id="GO:0007155">
    <property type="term" value="P:cell adhesion"/>
    <property type="evidence" value="ECO:0007669"/>
    <property type="project" value="UniProtKB-KW"/>
</dbReference>
<evidence type="ECO:0000256" key="1">
    <source>
        <dbReference type="ARBA" id="ARBA00004302"/>
    </source>
</evidence>
<keyword evidence="9 12" id="KW-1015">Disulfide bond</keyword>
<dbReference type="InterPro" id="IPR056863">
    <property type="entry name" value="LMN_ATRN_NET-like_EGF"/>
</dbReference>
<feature type="non-terminal residue" evidence="16">
    <location>
        <position position="1"/>
    </location>
</feature>
<keyword evidence="6" id="KW-0084">Basement membrane</keyword>
<name>A0A8S3YRJ7_9EUPU</name>
<evidence type="ECO:0000256" key="10">
    <source>
        <dbReference type="ARBA" id="ARBA00023180"/>
    </source>
</evidence>
<dbReference type="CDD" id="cd00055">
    <property type="entry name" value="EGF_Lam"/>
    <property type="match status" value="4"/>
</dbReference>
<dbReference type="FunFam" id="2.10.25.10:FF:000069">
    <property type="entry name" value="Laminin subunit alpha 1"/>
    <property type="match status" value="1"/>
</dbReference>
<dbReference type="GO" id="GO:0009887">
    <property type="term" value="P:animal organ morphogenesis"/>
    <property type="evidence" value="ECO:0007669"/>
    <property type="project" value="TreeGrafter"/>
</dbReference>
<dbReference type="InterPro" id="IPR008979">
    <property type="entry name" value="Galactose-bd-like_sf"/>
</dbReference>
<evidence type="ECO:0000256" key="2">
    <source>
        <dbReference type="ARBA" id="ARBA00022525"/>
    </source>
</evidence>
<feature type="domain" description="Laminin EGF-like" evidence="14">
    <location>
        <begin position="456"/>
        <end position="504"/>
    </location>
</feature>
<dbReference type="Pfam" id="PF00055">
    <property type="entry name" value="Laminin_N"/>
    <property type="match status" value="1"/>
</dbReference>
<evidence type="ECO:0000259" key="14">
    <source>
        <dbReference type="PROSITE" id="PS50027"/>
    </source>
</evidence>
<feature type="disulfide bond" evidence="12">
    <location>
        <begin position="431"/>
        <end position="440"/>
    </location>
</feature>
<evidence type="ECO:0000256" key="7">
    <source>
        <dbReference type="ARBA" id="ARBA00022889"/>
    </source>
</evidence>
<keyword evidence="5" id="KW-0677">Repeat</keyword>
<keyword evidence="11 12" id="KW-0424">Laminin EGF-like domain</keyword>
<dbReference type="FunFam" id="2.10.25.10:FF:000084">
    <property type="entry name" value="Laminin subunit alpha 3"/>
    <property type="match status" value="1"/>
</dbReference>
<dbReference type="InterPro" id="IPR050440">
    <property type="entry name" value="Laminin/Netrin_ECM"/>
</dbReference>
<feature type="domain" description="Laminin N-terminal" evidence="15">
    <location>
        <begin position="22"/>
        <end position="273"/>
    </location>
</feature>
<organism evidence="16 17">
    <name type="scientific">Candidula unifasciata</name>
    <dbReference type="NCBI Taxonomy" id="100452"/>
    <lineage>
        <taxon>Eukaryota</taxon>
        <taxon>Metazoa</taxon>
        <taxon>Spiralia</taxon>
        <taxon>Lophotrochozoa</taxon>
        <taxon>Mollusca</taxon>
        <taxon>Gastropoda</taxon>
        <taxon>Heterobranchia</taxon>
        <taxon>Euthyneura</taxon>
        <taxon>Panpulmonata</taxon>
        <taxon>Eupulmonata</taxon>
        <taxon>Stylommatophora</taxon>
        <taxon>Helicina</taxon>
        <taxon>Helicoidea</taxon>
        <taxon>Geomitridae</taxon>
        <taxon>Candidula</taxon>
    </lineage>
</organism>
<evidence type="ECO:0000313" key="16">
    <source>
        <dbReference type="EMBL" id="CAG5119887.1"/>
    </source>
</evidence>
<evidence type="ECO:0000256" key="6">
    <source>
        <dbReference type="ARBA" id="ARBA00022869"/>
    </source>
</evidence>
<dbReference type="SMART" id="SM00180">
    <property type="entry name" value="EGF_Lam"/>
    <property type="match status" value="4"/>
</dbReference>
<evidence type="ECO:0000259" key="15">
    <source>
        <dbReference type="PROSITE" id="PS51117"/>
    </source>
</evidence>
<proteinExistence type="predicted"/>
<dbReference type="SUPFAM" id="SSF49785">
    <property type="entry name" value="Galactose-binding domain-like"/>
    <property type="match status" value="1"/>
</dbReference>
<dbReference type="EMBL" id="CAJHNH020000790">
    <property type="protein sequence ID" value="CAG5119887.1"/>
    <property type="molecule type" value="Genomic_DNA"/>
</dbReference>
<dbReference type="Gene3D" id="2.10.25.10">
    <property type="entry name" value="Laminin"/>
    <property type="match status" value="3"/>
</dbReference>
<dbReference type="PROSITE" id="PS51117">
    <property type="entry name" value="LAMININ_NTER"/>
    <property type="match status" value="1"/>
</dbReference>
<dbReference type="Gene3D" id="2.60.120.260">
    <property type="entry name" value="Galactose-binding domain-like"/>
    <property type="match status" value="1"/>
</dbReference>
<dbReference type="Pfam" id="PF00053">
    <property type="entry name" value="EGF_laminin"/>
    <property type="match status" value="3"/>
</dbReference>
<dbReference type="PANTHER" id="PTHR10574">
    <property type="entry name" value="NETRIN/LAMININ-RELATED"/>
    <property type="match status" value="1"/>
</dbReference>
<accession>A0A8S3YRJ7</accession>
<dbReference type="InterPro" id="IPR008211">
    <property type="entry name" value="Laminin_N"/>
</dbReference>